<feature type="transmembrane region" description="Helical" evidence="2">
    <location>
        <begin position="216"/>
        <end position="237"/>
    </location>
</feature>
<name>A0A2T5G4S8_9BACL</name>
<dbReference type="InterPro" id="IPR051311">
    <property type="entry name" value="DedA_domain"/>
</dbReference>
<organism evidence="4 5">
    <name type="scientific">Brockia lithotrophica</name>
    <dbReference type="NCBI Taxonomy" id="933949"/>
    <lineage>
        <taxon>Bacteria</taxon>
        <taxon>Bacillati</taxon>
        <taxon>Bacillota</taxon>
        <taxon>Bacilli</taxon>
        <taxon>Bacillales</taxon>
        <taxon>Bacillales Family X. Incertae Sedis</taxon>
        <taxon>Brockia</taxon>
    </lineage>
</organism>
<feature type="transmembrane region" description="Helical" evidence="2">
    <location>
        <begin position="336"/>
        <end position="354"/>
    </location>
</feature>
<dbReference type="GO" id="GO:0005886">
    <property type="term" value="C:plasma membrane"/>
    <property type="evidence" value="ECO:0007669"/>
    <property type="project" value="TreeGrafter"/>
</dbReference>
<comment type="similarity">
    <text evidence="1">Belongs to the DedA family.</text>
</comment>
<dbReference type="PANTHER" id="PTHR42709:SF9">
    <property type="entry name" value="ALKALINE PHOSPHATASE LIKE PROTEIN"/>
    <property type="match status" value="1"/>
</dbReference>
<evidence type="ECO:0000256" key="1">
    <source>
        <dbReference type="ARBA" id="ARBA00010792"/>
    </source>
</evidence>
<feature type="transmembrane region" description="Helical" evidence="2">
    <location>
        <begin position="7"/>
        <end position="26"/>
    </location>
</feature>
<keyword evidence="2" id="KW-0472">Membrane</keyword>
<evidence type="ECO:0000256" key="2">
    <source>
        <dbReference type="SAM" id="Phobius"/>
    </source>
</evidence>
<feature type="transmembrane region" description="Helical" evidence="2">
    <location>
        <begin position="279"/>
        <end position="295"/>
    </location>
</feature>
<dbReference type="EMBL" id="PEBW01000006">
    <property type="protein sequence ID" value="PTQ51178.1"/>
    <property type="molecule type" value="Genomic_DNA"/>
</dbReference>
<reference evidence="4 5" key="1">
    <citation type="submission" date="2017-08" db="EMBL/GenBank/DDBJ databases">
        <title>Burning lignite coal seam in the remote Altai Mountains harbors a hydrogen-driven thermophilic microbial community.</title>
        <authorList>
            <person name="Kadnikov V.V."/>
            <person name="Mardanov A.V."/>
            <person name="Ivasenko D."/>
            <person name="Beletsky A.V."/>
            <person name="Karnachuk O.V."/>
            <person name="Ravin N.V."/>
        </authorList>
    </citation>
    <scope>NUCLEOTIDE SEQUENCE [LARGE SCALE GENOMIC DNA]</scope>
    <source>
        <strain evidence="4">AL31</strain>
    </source>
</reference>
<dbReference type="PANTHER" id="PTHR42709">
    <property type="entry name" value="ALKALINE PHOSPHATASE LIKE PROTEIN"/>
    <property type="match status" value="1"/>
</dbReference>
<evidence type="ECO:0000313" key="4">
    <source>
        <dbReference type="EMBL" id="PTQ51178.1"/>
    </source>
</evidence>
<keyword evidence="2" id="KW-0812">Transmembrane</keyword>
<accession>A0A2T5G4S8</accession>
<protein>
    <submittedName>
        <fullName evidence="4">Alkaline phosphatase like protein</fullName>
    </submittedName>
</protein>
<dbReference type="Proteomes" id="UP000244016">
    <property type="component" value="Unassembled WGS sequence"/>
</dbReference>
<feature type="transmembrane region" description="Helical" evidence="2">
    <location>
        <begin position="132"/>
        <end position="150"/>
    </location>
</feature>
<dbReference type="InterPro" id="IPR032816">
    <property type="entry name" value="VTT_dom"/>
</dbReference>
<sequence>MLEWFTRYGYVFLFFGLLGEYVALPFPGDLTLALAGVLSHHGKLNFGLAAAVGFSGTALGMTITYWIGRGLGKPFLLRYGSYIALSPERVERGMRWIDQFGLPLLAVGYFLPGVRHFTGYLSGAMGIPFRHFAAAAYAGALAWVMFFLTLGKLLGPKWDVYAPLVERYSLPLGLVLLAVTTSFVLARFLWNPARSWWTHFLREANATWKAVRRFRLLLYTSGAILAGMSLLLFKLVADLWSRDVRETDALVYVLVQGALEEFPRLTVLSRLEDLSRPEFLFFVLFATSACVVWRGREKDLELVLLLGTFGGTLGGLWVFPRIFALAFASLDPPVEFAAPAFVVLSFLSFAAYLSASFSPWLWLRGLLGGAFAVLVGGTFFADLAFSPASWSGVVASGMLGALWSGVHVVFYEAARIWRTERRRVFLRAVREVH</sequence>
<gene>
    <name evidence="4" type="ORF">BLITH_0004</name>
</gene>
<feature type="domain" description="VTT" evidence="3">
    <location>
        <begin position="26"/>
        <end position="152"/>
    </location>
</feature>
<feature type="transmembrane region" description="Helical" evidence="2">
    <location>
        <begin position="170"/>
        <end position="190"/>
    </location>
</feature>
<keyword evidence="2" id="KW-1133">Transmembrane helix</keyword>
<evidence type="ECO:0000259" key="3">
    <source>
        <dbReference type="Pfam" id="PF09335"/>
    </source>
</evidence>
<feature type="transmembrane region" description="Helical" evidence="2">
    <location>
        <begin position="393"/>
        <end position="413"/>
    </location>
</feature>
<proteinExistence type="inferred from homology"/>
<feature type="transmembrane region" description="Helical" evidence="2">
    <location>
        <begin position="46"/>
        <end position="68"/>
    </location>
</feature>
<feature type="transmembrane region" description="Helical" evidence="2">
    <location>
        <begin position="361"/>
        <end position="381"/>
    </location>
</feature>
<dbReference type="AlphaFoldDB" id="A0A2T5G4S8"/>
<comment type="caution">
    <text evidence="4">The sequence shown here is derived from an EMBL/GenBank/DDBJ whole genome shotgun (WGS) entry which is preliminary data.</text>
</comment>
<evidence type="ECO:0000313" key="5">
    <source>
        <dbReference type="Proteomes" id="UP000244016"/>
    </source>
</evidence>
<dbReference type="Pfam" id="PF09335">
    <property type="entry name" value="VTT_dom"/>
    <property type="match status" value="1"/>
</dbReference>
<feature type="transmembrane region" description="Helical" evidence="2">
    <location>
        <begin position="302"/>
        <end position="330"/>
    </location>
</feature>